<dbReference type="PANTHER" id="PTHR10900:SF77">
    <property type="entry name" value="FI19380P1"/>
    <property type="match status" value="1"/>
</dbReference>
<keyword evidence="4" id="KW-1185">Reference proteome</keyword>
<keyword evidence="1" id="KW-0732">Signal</keyword>
<name>A0ABW5YPD9_9FLAO</name>
<feature type="domain" description="FAS1" evidence="2">
    <location>
        <begin position="34"/>
        <end position="173"/>
    </location>
</feature>
<evidence type="ECO:0000313" key="3">
    <source>
        <dbReference type="EMBL" id="MFD2892919.1"/>
    </source>
</evidence>
<feature type="signal peptide" evidence="1">
    <location>
        <begin position="1"/>
        <end position="22"/>
    </location>
</feature>
<gene>
    <name evidence="3" type="ORF">ACFS5J_12935</name>
</gene>
<dbReference type="EMBL" id="JBHUPC010000020">
    <property type="protein sequence ID" value="MFD2892919.1"/>
    <property type="molecule type" value="Genomic_DNA"/>
</dbReference>
<evidence type="ECO:0000256" key="1">
    <source>
        <dbReference type="SAM" id="SignalP"/>
    </source>
</evidence>
<dbReference type="SMART" id="SM00554">
    <property type="entry name" value="FAS1"/>
    <property type="match status" value="2"/>
</dbReference>
<dbReference type="Gene3D" id="2.30.180.10">
    <property type="entry name" value="FAS1 domain"/>
    <property type="match status" value="2"/>
</dbReference>
<dbReference type="InterPro" id="IPR000782">
    <property type="entry name" value="FAS1_domain"/>
</dbReference>
<evidence type="ECO:0000313" key="4">
    <source>
        <dbReference type="Proteomes" id="UP001597534"/>
    </source>
</evidence>
<reference evidence="4" key="1">
    <citation type="journal article" date="2019" name="Int. J. Syst. Evol. Microbiol.">
        <title>The Global Catalogue of Microorganisms (GCM) 10K type strain sequencing project: providing services to taxonomists for standard genome sequencing and annotation.</title>
        <authorList>
            <consortium name="The Broad Institute Genomics Platform"/>
            <consortium name="The Broad Institute Genome Sequencing Center for Infectious Disease"/>
            <person name="Wu L."/>
            <person name="Ma J."/>
        </authorList>
    </citation>
    <scope>NUCLEOTIDE SEQUENCE [LARGE SCALE GENOMIC DNA]</scope>
    <source>
        <strain evidence="4">KCTC 22671</strain>
    </source>
</reference>
<proteinExistence type="predicted"/>
<dbReference type="InterPro" id="IPR050904">
    <property type="entry name" value="Adhesion/Biosynth-related"/>
</dbReference>
<dbReference type="RefSeq" id="WP_379812652.1">
    <property type="nucleotide sequence ID" value="NZ_JBHUPC010000020.1"/>
</dbReference>
<dbReference type="PANTHER" id="PTHR10900">
    <property type="entry name" value="PERIOSTIN-RELATED"/>
    <property type="match status" value="1"/>
</dbReference>
<dbReference type="Pfam" id="PF02469">
    <property type="entry name" value="Fasciclin"/>
    <property type="match status" value="2"/>
</dbReference>
<accession>A0ABW5YPD9</accession>
<feature type="domain" description="FAS1" evidence="2">
    <location>
        <begin position="175"/>
        <end position="309"/>
    </location>
</feature>
<evidence type="ECO:0000259" key="2">
    <source>
        <dbReference type="PROSITE" id="PS50213"/>
    </source>
</evidence>
<dbReference type="PROSITE" id="PS50213">
    <property type="entry name" value="FAS1"/>
    <property type="match status" value="2"/>
</dbReference>
<dbReference type="PROSITE" id="PS51257">
    <property type="entry name" value="PROKAR_LIPOPROTEIN"/>
    <property type="match status" value="1"/>
</dbReference>
<dbReference type="Proteomes" id="UP001597534">
    <property type="component" value="Unassembled WGS sequence"/>
</dbReference>
<dbReference type="SUPFAM" id="SSF82153">
    <property type="entry name" value="FAS1 domain"/>
    <property type="match status" value="2"/>
</dbReference>
<dbReference type="InterPro" id="IPR036378">
    <property type="entry name" value="FAS1_dom_sf"/>
</dbReference>
<feature type="chain" id="PRO_5045969573" evidence="1">
    <location>
        <begin position="23"/>
        <end position="313"/>
    </location>
</feature>
<protein>
    <submittedName>
        <fullName evidence="3">Fasciclin domain-containing protein</fullName>
    </submittedName>
</protein>
<sequence>MKFNAKLMKLMLWMVIPFTLLSCSDDDTINVPENNSITAIASRTPQFSILVDALVKAGLAETLNQNGSYTVFAPTNSAFTDFLNDKGFNSLNDVPVDALKEILLNHVVSGTNLSSNLTTGYVKTLGKGSASTTNTLSMFINTNSGVVLNGISTVTTADILADNGVIHEVNTVIDLPTIVTHALANPNFSTLTSILSQQGLVPTLAGESGSPFTVFAPDNNAFMTFEMENPGTLASLTSNQVTSVLTYHVVGGANVVSTGIPTTPITTLETGTFTINGTVITDESNRETNIIAVDIQASNGIIHVLDNILLPNL</sequence>
<organism evidence="3 4">
    <name type="scientific">Flavobacterium chuncheonense</name>
    <dbReference type="NCBI Taxonomy" id="2026653"/>
    <lineage>
        <taxon>Bacteria</taxon>
        <taxon>Pseudomonadati</taxon>
        <taxon>Bacteroidota</taxon>
        <taxon>Flavobacteriia</taxon>
        <taxon>Flavobacteriales</taxon>
        <taxon>Flavobacteriaceae</taxon>
        <taxon>Flavobacterium</taxon>
    </lineage>
</organism>
<comment type="caution">
    <text evidence="3">The sequence shown here is derived from an EMBL/GenBank/DDBJ whole genome shotgun (WGS) entry which is preliminary data.</text>
</comment>